<protein>
    <recommendedName>
        <fullName evidence="2">SGNH hydrolase-type esterase domain-containing protein</fullName>
    </recommendedName>
</protein>
<evidence type="ECO:0000313" key="4">
    <source>
        <dbReference type="Proteomes" id="UP000223968"/>
    </source>
</evidence>
<feature type="transmembrane region" description="Helical" evidence="1">
    <location>
        <begin position="277"/>
        <end position="300"/>
    </location>
</feature>
<feature type="domain" description="SGNH hydrolase-type esterase" evidence="2">
    <location>
        <begin position="55"/>
        <end position="232"/>
    </location>
</feature>
<keyword evidence="4" id="KW-1185">Reference proteome</keyword>
<dbReference type="Pfam" id="PF13472">
    <property type="entry name" value="Lipase_GDSL_2"/>
    <property type="match status" value="1"/>
</dbReference>
<dbReference type="Gene3D" id="3.40.50.1110">
    <property type="entry name" value="SGNH hydrolase"/>
    <property type="match status" value="1"/>
</dbReference>
<gene>
    <name evidence="3" type="ORF">AJ79_08146</name>
</gene>
<dbReference type="CDD" id="cd01833">
    <property type="entry name" value="XynB_like"/>
    <property type="match status" value="1"/>
</dbReference>
<name>A0A2B7WVM2_9EURO</name>
<keyword evidence="1" id="KW-1133">Transmembrane helix</keyword>
<dbReference type="Proteomes" id="UP000223968">
    <property type="component" value="Unassembled WGS sequence"/>
</dbReference>
<comment type="caution">
    <text evidence="3">The sequence shown here is derived from an EMBL/GenBank/DDBJ whole genome shotgun (WGS) entry which is preliminary data.</text>
</comment>
<dbReference type="GO" id="GO:0004622">
    <property type="term" value="F:phosphatidylcholine lysophospholipase activity"/>
    <property type="evidence" value="ECO:0007669"/>
    <property type="project" value="TreeGrafter"/>
</dbReference>
<dbReference type="OrthoDB" id="6123at2759"/>
<dbReference type="SUPFAM" id="SSF52266">
    <property type="entry name" value="SGNH hydrolase"/>
    <property type="match status" value="1"/>
</dbReference>
<dbReference type="STRING" id="1447875.A0A2B7WVM2"/>
<proteinExistence type="predicted"/>
<dbReference type="InterPro" id="IPR013830">
    <property type="entry name" value="SGNH_hydro"/>
</dbReference>
<evidence type="ECO:0000256" key="1">
    <source>
        <dbReference type="SAM" id="Phobius"/>
    </source>
</evidence>
<dbReference type="EMBL" id="PDNB01000183">
    <property type="protein sequence ID" value="PGH00630.1"/>
    <property type="molecule type" value="Genomic_DNA"/>
</dbReference>
<evidence type="ECO:0000313" key="3">
    <source>
        <dbReference type="EMBL" id="PGH00630.1"/>
    </source>
</evidence>
<accession>A0A2B7WVM2</accession>
<organism evidence="3 4">
    <name type="scientific">Helicocarpus griseus UAMH5409</name>
    <dbReference type="NCBI Taxonomy" id="1447875"/>
    <lineage>
        <taxon>Eukaryota</taxon>
        <taxon>Fungi</taxon>
        <taxon>Dikarya</taxon>
        <taxon>Ascomycota</taxon>
        <taxon>Pezizomycotina</taxon>
        <taxon>Eurotiomycetes</taxon>
        <taxon>Eurotiomycetidae</taxon>
        <taxon>Onygenales</taxon>
        <taxon>Ajellomycetaceae</taxon>
        <taxon>Helicocarpus</taxon>
    </lineage>
</organism>
<dbReference type="InterPro" id="IPR051532">
    <property type="entry name" value="Ester_Hydrolysis_Enzymes"/>
</dbReference>
<reference evidence="3 4" key="1">
    <citation type="submission" date="2017-10" db="EMBL/GenBank/DDBJ databases">
        <title>Comparative genomics in systemic dimorphic fungi from Ajellomycetaceae.</title>
        <authorList>
            <person name="Munoz J.F."/>
            <person name="Mcewen J.G."/>
            <person name="Clay O.K."/>
            <person name="Cuomo C.A."/>
        </authorList>
    </citation>
    <scope>NUCLEOTIDE SEQUENCE [LARGE SCALE GENOMIC DNA]</scope>
    <source>
        <strain evidence="3 4">UAMH5409</strain>
    </source>
</reference>
<dbReference type="PANTHER" id="PTHR30383:SF5">
    <property type="entry name" value="SGNH HYDROLASE-TYPE ESTERASE DOMAIN-CONTAINING PROTEIN"/>
    <property type="match status" value="1"/>
</dbReference>
<dbReference type="InterPro" id="IPR036514">
    <property type="entry name" value="SGNH_hydro_sf"/>
</dbReference>
<sequence>MASSYCSWFYNAWLISLAYFTLTCTSTPLSLPFFSSLSSTTKPIANGTPLRILPLGDSITYGQGSTDGTGYRLPLFTLLNPTNPLEYIGRERHGNMPNGNNHHEGHKGFPIGPIGNTAKPNFDQHPNIVLLMAGTNDIVFQINLADAPNVLGRVIDEIVAGCADAVVLVATLTPLLDEKREGRRRVFNQALEGVVGARREKKVLLVDMGRVDTVGGINGTDGIHPTDLGYRLMAEAWFEGIVRAGEMGWIGKPVGRLGNGDDGVSGVVMGPGRNVSWSSGSMLGIGVGVFIIGFAVHRIYRMGYAGRWTRRYGW</sequence>
<feature type="transmembrane region" description="Helical" evidence="1">
    <location>
        <begin position="12"/>
        <end position="34"/>
    </location>
</feature>
<keyword evidence="1" id="KW-0812">Transmembrane</keyword>
<dbReference type="PANTHER" id="PTHR30383">
    <property type="entry name" value="THIOESTERASE 1/PROTEASE 1/LYSOPHOSPHOLIPASE L1"/>
    <property type="match status" value="1"/>
</dbReference>
<keyword evidence="1" id="KW-0472">Membrane</keyword>
<evidence type="ECO:0000259" key="2">
    <source>
        <dbReference type="Pfam" id="PF13472"/>
    </source>
</evidence>
<dbReference type="AlphaFoldDB" id="A0A2B7WVM2"/>